<keyword evidence="2" id="KW-0472">Membrane</keyword>
<feature type="compositionally biased region" description="Low complexity" evidence="1">
    <location>
        <begin position="369"/>
        <end position="384"/>
    </location>
</feature>
<feature type="transmembrane region" description="Helical" evidence="2">
    <location>
        <begin position="72"/>
        <end position="93"/>
    </location>
</feature>
<organism evidence="3 4">
    <name type="scientific">Phytohabitans houttuyneae</name>
    <dbReference type="NCBI Taxonomy" id="1076126"/>
    <lineage>
        <taxon>Bacteria</taxon>
        <taxon>Bacillati</taxon>
        <taxon>Actinomycetota</taxon>
        <taxon>Actinomycetes</taxon>
        <taxon>Micromonosporales</taxon>
        <taxon>Micromonosporaceae</taxon>
    </lineage>
</organism>
<dbReference type="InterPro" id="IPR051677">
    <property type="entry name" value="AfsR-DnrI-RedD_regulator"/>
</dbReference>
<dbReference type="AlphaFoldDB" id="A0A6V8KHZ6"/>
<feature type="compositionally biased region" description="Polar residues" evidence="1">
    <location>
        <begin position="339"/>
        <end position="353"/>
    </location>
</feature>
<keyword evidence="4" id="KW-1185">Reference proteome</keyword>
<sequence length="563" mass="60304">MIVSLEPELLRQLAPPQPAGDTATAARQAVDAQLAAAIRRTALARRLFYAAVLTVACYGTATGVTSRFGLPWPVAVGGTLTLELGGVVFLSNAETRRRLGETATTSRLLGAAVAGAATAFNAASHTSVLLGGFFALMSALGFAAWWLDGENKRRDRLRAHGQLAAATPTYDLFSHRLRHPTLTRRARQLAKAHPQLGLYGSLEAAVATLRRDKRNAALTAALRKRIRAAVDADMAQIAVLTFDLDQVADRLRRDADCDGLTALLASDLTAERVLRGRHNHRTPPPRTWPGDHPDSVHGTRNRQGGQQPPTDLGQPTRPPHPDNRPVDTGPARPAEPPATSESALQNSTGTGTPPDNGPAKPMHGRQEATADGATAGDTVGDNGAEGTVSAQILGRPSLLDVNGQPVRGLRNKSIELLVYLAVHRQGASQADIVEAIWPDITPERALQRLSTCLANLRSVIRHARQPASNTDSTAEPVRYAAGNYRLNPDAITVDWWLIMDSHTQPATTADDRAQLATTAATIAAGSTYPWIDIARQRAYDAAKTTEVETDPWPADRPTGWLRS</sequence>
<gene>
    <name evidence="3" type="ORF">Phou_062710</name>
</gene>
<dbReference type="PANTHER" id="PTHR35807:SF3">
    <property type="entry name" value="BLL5740 PROTEIN"/>
    <property type="match status" value="1"/>
</dbReference>
<reference evidence="3 4" key="2">
    <citation type="submission" date="2020-03" db="EMBL/GenBank/DDBJ databases">
        <authorList>
            <person name="Ichikawa N."/>
            <person name="Kimura A."/>
            <person name="Kitahashi Y."/>
            <person name="Uohara A."/>
        </authorList>
    </citation>
    <scope>NUCLEOTIDE SEQUENCE [LARGE SCALE GENOMIC DNA]</scope>
    <source>
        <strain evidence="3 4">NBRC 108639</strain>
    </source>
</reference>
<dbReference type="InterPro" id="IPR036388">
    <property type="entry name" value="WH-like_DNA-bd_sf"/>
</dbReference>
<keyword evidence="2" id="KW-1133">Transmembrane helix</keyword>
<evidence type="ECO:0000256" key="2">
    <source>
        <dbReference type="SAM" id="Phobius"/>
    </source>
</evidence>
<proteinExistence type="predicted"/>
<feature type="region of interest" description="Disordered" evidence="1">
    <location>
        <begin position="275"/>
        <end position="385"/>
    </location>
</feature>
<evidence type="ECO:0000313" key="3">
    <source>
        <dbReference type="EMBL" id="GFJ82091.1"/>
    </source>
</evidence>
<evidence type="ECO:0000313" key="4">
    <source>
        <dbReference type="Proteomes" id="UP000482800"/>
    </source>
</evidence>
<dbReference type="Proteomes" id="UP000482800">
    <property type="component" value="Unassembled WGS sequence"/>
</dbReference>
<dbReference type="RefSeq" id="WP_173062144.1">
    <property type="nucleotide sequence ID" value="NZ_BAABGO010000074.1"/>
</dbReference>
<reference evidence="3 4" key="1">
    <citation type="submission" date="2020-03" db="EMBL/GenBank/DDBJ databases">
        <title>Whole genome shotgun sequence of Phytohabitans houttuyneae NBRC 108639.</title>
        <authorList>
            <person name="Komaki H."/>
            <person name="Tamura T."/>
        </authorList>
    </citation>
    <scope>NUCLEOTIDE SEQUENCE [LARGE SCALE GENOMIC DNA]</scope>
    <source>
        <strain evidence="3 4">NBRC 108639</strain>
    </source>
</reference>
<feature type="transmembrane region" description="Helical" evidence="2">
    <location>
        <begin position="47"/>
        <end position="66"/>
    </location>
</feature>
<dbReference type="EMBL" id="BLPF01000002">
    <property type="protein sequence ID" value="GFJ82091.1"/>
    <property type="molecule type" value="Genomic_DNA"/>
</dbReference>
<dbReference type="Gene3D" id="1.10.10.10">
    <property type="entry name" value="Winged helix-like DNA-binding domain superfamily/Winged helix DNA-binding domain"/>
    <property type="match status" value="1"/>
</dbReference>
<dbReference type="PANTHER" id="PTHR35807">
    <property type="entry name" value="TRANSCRIPTIONAL REGULATOR REDD-RELATED"/>
    <property type="match status" value="1"/>
</dbReference>
<evidence type="ECO:0000256" key="1">
    <source>
        <dbReference type="SAM" id="MobiDB-lite"/>
    </source>
</evidence>
<accession>A0A6V8KHZ6</accession>
<protein>
    <recommendedName>
        <fullName evidence="5">Bacterial transcriptional activator domain-containing protein</fullName>
    </recommendedName>
</protein>
<name>A0A6V8KHZ6_9ACTN</name>
<keyword evidence="2" id="KW-0812">Transmembrane</keyword>
<evidence type="ECO:0008006" key="5">
    <source>
        <dbReference type="Google" id="ProtNLM"/>
    </source>
</evidence>
<comment type="caution">
    <text evidence="3">The sequence shown here is derived from an EMBL/GenBank/DDBJ whole genome shotgun (WGS) entry which is preliminary data.</text>
</comment>
<feature type="transmembrane region" description="Helical" evidence="2">
    <location>
        <begin position="129"/>
        <end position="147"/>
    </location>
</feature>